<name>A0A2N9K8U2_9LACO</name>
<reference evidence="3 4" key="1">
    <citation type="submission" date="2018-02" db="EMBL/GenBank/DDBJ databases">
        <authorList>
            <person name="Cohen D.B."/>
            <person name="Kent A.D."/>
        </authorList>
    </citation>
    <scope>NUCLEOTIDE SEQUENCE [LARGE SCALE GENOMIC DNA]</scope>
    <source>
        <strain evidence="3 4">CECT 9216</strain>
    </source>
</reference>
<sequence length="557" mass="63341">MLRRHSPVWLHHFIIFVIIFFSSLLSTLPAFTNNTFKLSYDGNIHLARYDAITQALSHGSLPPLVNFIGLHHTGLAMNGMYPWITSTIFIIPKLLFSNPIVALMVGFIVLNFLTIFNVFLLAKFITHKRWIQILGIAIYQFSSYHMAVLYSRNALGEALAYAFLPLVLLGCLKIWHNLTNGWLYLGFGMGAIANSHILSLIIVTIMIAIFCFIRIVRHQLTRKEVINYIKAAVLAILSAFYTLTNIGSLLSSNLLMSPTPKLVPLNATKYWQALLDNSIIERSASFNIGPINTFLLFFLMIMLFTNKSGLWRHWTLATIIVFFSTFDWLPWQNLVGTPINMIQFLGRLLFISSLLLAVSVMYYFDQYPLKYTDINFVITLALVAVSLNAVHTYHNKTTKDGYRFWLTRDNYDQTIKNSAIGIDYLPANNKHQLQSRITALQNASVSSLKIKSQTYNSAEYMITTAKEGYYSLPIAVYSGIHYNVTLNHKKVKLANGHALKLKIPKGLNRLKITVTVNISNYFTMLISLLTIVYSIGKLTFANSNSFARKNKKRQNDK</sequence>
<proteinExistence type="predicted"/>
<evidence type="ECO:0000313" key="5">
    <source>
        <dbReference type="Proteomes" id="UP000239237"/>
    </source>
</evidence>
<dbReference type="RefSeq" id="WP_227005784.1">
    <property type="nucleotide sequence ID" value="NZ_AP017935.1"/>
</dbReference>
<evidence type="ECO:0008006" key="6">
    <source>
        <dbReference type="Google" id="ProtNLM"/>
    </source>
</evidence>
<keyword evidence="1" id="KW-0472">Membrane</keyword>
<feature type="transmembrane region" description="Helical" evidence="1">
    <location>
        <begin position="228"/>
        <end position="250"/>
    </location>
</feature>
<feature type="transmembrane region" description="Helical" evidence="1">
    <location>
        <begin position="12"/>
        <end position="31"/>
    </location>
</feature>
<evidence type="ECO:0000313" key="2">
    <source>
        <dbReference type="EMBL" id="SPD91729.1"/>
    </source>
</evidence>
<reference evidence="2 5" key="2">
    <citation type="submission" date="2018-02" db="EMBL/GenBank/DDBJ databases">
        <authorList>
            <person name="Rodrigo-Torres L."/>
            <person name="Arahal R. D."/>
            <person name="Lucena T."/>
        </authorList>
    </citation>
    <scope>NUCLEOTIDE SEQUENCE [LARGE SCALE GENOMIC DNA]</scope>
    <source>
        <strain evidence="2 5">CECT 8486</strain>
    </source>
</reference>
<keyword evidence="5" id="KW-1185">Reference proteome</keyword>
<evidence type="ECO:0000313" key="4">
    <source>
        <dbReference type="Proteomes" id="UP000237923"/>
    </source>
</evidence>
<feature type="transmembrane region" description="Helical" evidence="1">
    <location>
        <begin position="103"/>
        <end position="125"/>
    </location>
</feature>
<protein>
    <recommendedName>
        <fullName evidence="6">Bacterial membrane protein YfhO</fullName>
    </recommendedName>
</protein>
<accession>A0A2N9K8U2</accession>
<feature type="transmembrane region" description="Helical" evidence="1">
    <location>
        <begin position="341"/>
        <end position="364"/>
    </location>
</feature>
<feature type="transmembrane region" description="Helical" evidence="1">
    <location>
        <begin position="196"/>
        <end position="216"/>
    </location>
</feature>
<keyword evidence="1" id="KW-0812">Transmembrane</keyword>
<dbReference type="Proteomes" id="UP000239237">
    <property type="component" value="Unassembled WGS sequence"/>
</dbReference>
<feature type="transmembrane region" description="Helical" evidence="1">
    <location>
        <begin position="376"/>
        <end position="394"/>
    </location>
</feature>
<dbReference type="AlphaFoldDB" id="A0A2N9K8U2"/>
<dbReference type="EMBL" id="OKQR01000001">
    <property type="protein sequence ID" value="SPD91729.1"/>
    <property type="molecule type" value="Genomic_DNA"/>
</dbReference>
<evidence type="ECO:0000313" key="3">
    <source>
        <dbReference type="EMBL" id="SPE07008.1"/>
    </source>
</evidence>
<feature type="transmembrane region" description="Helical" evidence="1">
    <location>
        <begin position="284"/>
        <end position="304"/>
    </location>
</feature>
<dbReference type="EMBL" id="OKQU01000001">
    <property type="protein sequence ID" value="SPE07008.1"/>
    <property type="molecule type" value="Genomic_DNA"/>
</dbReference>
<keyword evidence="1" id="KW-1133">Transmembrane helix</keyword>
<feature type="transmembrane region" description="Helical" evidence="1">
    <location>
        <begin position="518"/>
        <end position="540"/>
    </location>
</feature>
<feature type="transmembrane region" description="Helical" evidence="1">
    <location>
        <begin position="158"/>
        <end position="176"/>
    </location>
</feature>
<organism evidence="3 4">
    <name type="scientific">Leuconostoc suionicum</name>
    <dbReference type="NCBI Taxonomy" id="1511761"/>
    <lineage>
        <taxon>Bacteria</taxon>
        <taxon>Bacillati</taxon>
        <taxon>Bacillota</taxon>
        <taxon>Bacilli</taxon>
        <taxon>Lactobacillales</taxon>
        <taxon>Lactobacillaceae</taxon>
        <taxon>Leuconostoc</taxon>
    </lineage>
</organism>
<dbReference type="GeneID" id="99673928"/>
<evidence type="ECO:0000256" key="1">
    <source>
        <dbReference type="SAM" id="Phobius"/>
    </source>
</evidence>
<feature type="transmembrane region" description="Helical" evidence="1">
    <location>
        <begin position="311"/>
        <end position="329"/>
    </location>
</feature>
<dbReference type="Proteomes" id="UP000237923">
    <property type="component" value="Unassembled WGS sequence"/>
</dbReference>
<gene>
    <name evidence="2" type="ORF">LES8486_00714</name>
    <name evidence="3" type="ORF">LES9216_00861</name>
</gene>
<dbReference type="KEGG" id="lsu:A6B45_03925"/>